<comment type="caution">
    <text evidence="5">The sequence shown here is derived from an EMBL/GenBank/DDBJ whole genome shotgun (WGS) entry which is preliminary data.</text>
</comment>
<dbReference type="PANTHER" id="PTHR47990">
    <property type="entry name" value="2-OXOGLUTARATE (2OG) AND FE(II)-DEPENDENT OXYGENASE SUPERFAMILY PROTEIN-RELATED"/>
    <property type="match status" value="1"/>
</dbReference>
<keyword evidence="6" id="KW-1185">Reference proteome</keyword>
<dbReference type="PROSITE" id="PS51471">
    <property type="entry name" value="FE2OG_OXY"/>
    <property type="match status" value="1"/>
</dbReference>
<dbReference type="GO" id="GO:0016491">
    <property type="term" value="F:oxidoreductase activity"/>
    <property type="evidence" value="ECO:0007669"/>
    <property type="project" value="UniProtKB-KW"/>
</dbReference>
<dbReference type="InterPro" id="IPR005123">
    <property type="entry name" value="Oxoglu/Fe-dep_dioxygenase_dom"/>
</dbReference>
<keyword evidence="1 3" id="KW-0479">Metal-binding</keyword>
<evidence type="ECO:0000256" key="1">
    <source>
        <dbReference type="ARBA" id="ARBA00022723"/>
    </source>
</evidence>
<proteinExistence type="inferred from homology"/>
<evidence type="ECO:0000256" key="2">
    <source>
        <dbReference type="ARBA" id="ARBA00023004"/>
    </source>
</evidence>
<gene>
    <name evidence="5" type="ORF">R1flu_015406</name>
</gene>
<dbReference type="InterPro" id="IPR044861">
    <property type="entry name" value="IPNS-like_FE2OG_OXY"/>
</dbReference>
<dbReference type="InterPro" id="IPR026992">
    <property type="entry name" value="DIOX_N"/>
</dbReference>
<evidence type="ECO:0000313" key="5">
    <source>
        <dbReference type="EMBL" id="KAL2630720.1"/>
    </source>
</evidence>
<dbReference type="SUPFAM" id="SSF51197">
    <property type="entry name" value="Clavaminate synthase-like"/>
    <property type="match status" value="1"/>
</dbReference>
<keyword evidence="2 3" id="KW-0408">Iron</keyword>
<dbReference type="InterPro" id="IPR050231">
    <property type="entry name" value="Iron_ascorbate_oxido_reductase"/>
</dbReference>
<comment type="similarity">
    <text evidence="3">Belongs to the iron/ascorbate-dependent oxidoreductase family.</text>
</comment>
<dbReference type="GO" id="GO:0046872">
    <property type="term" value="F:metal ion binding"/>
    <property type="evidence" value="ECO:0007669"/>
    <property type="project" value="UniProtKB-KW"/>
</dbReference>
<dbReference type="AlphaFoldDB" id="A0ABD1YJ98"/>
<name>A0ABD1YJ98_9MARC</name>
<evidence type="ECO:0000313" key="6">
    <source>
        <dbReference type="Proteomes" id="UP001605036"/>
    </source>
</evidence>
<evidence type="ECO:0000256" key="3">
    <source>
        <dbReference type="RuleBase" id="RU003682"/>
    </source>
</evidence>
<dbReference type="Gene3D" id="2.60.120.330">
    <property type="entry name" value="B-lactam Antibiotic, Isopenicillin N Synthase, Chain"/>
    <property type="match status" value="1"/>
</dbReference>
<sequence length="344" mass="38428">MHFGNLKMAVTKSSFSSIPVIDISPLVESGSSPPKGQEDPKVQRVISEIDQACRNVGFFYVQGHGVPLDTMNQVRKLGHEFFSLSSDEKYKIKMSPASAWRGYQTVGENVTKGLSDLHEAIDFFQDYGGDFPAFLRGHPLHGLNPWPETPASFRPVFKDYISVMQDLGKRIMQAISLALTGARDSFEGSRAGNPFWVLRVISYPVVEKKIAEVGCGEHTDYGLLTLVNQEDDIRALQVKNQAGEWIWADPIPGTFVVNIGDMLKIWSNGIYMPTVHRVLNDSSKCRVSVPYFYEPNFDALVEPLDSLKLDPDRKGLRIWTGNCSEISSNQPLVSLAERSFLLPE</sequence>
<dbReference type="InterPro" id="IPR027443">
    <property type="entry name" value="IPNS-like_sf"/>
</dbReference>
<evidence type="ECO:0000259" key="4">
    <source>
        <dbReference type="PROSITE" id="PS51471"/>
    </source>
</evidence>
<dbReference type="Pfam" id="PF14226">
    <property type="entry name" value="DIOX_N"/>
    <property type="match status" value="1"/>
</dbReference>
<dbReference type="EMBL" id="JBHFFA010000004">
    <property type="protein sequence ID" value="KAL2630720.1"/>
    <property type="molecule type" value="Genomic_DNA"/>
</dbReference>
<organism evidence="5 6">
    <name type="scientific">Riccia fluitans</name>
    <dbReference type="NCBI Taxonomy" id="41844"/>
    <lineage>
        <taxon>Eukaryota</taxon>
        <taxon>Viridiplantae</taxon>
        <taxon>Streptophyta</taxon>
        <taxon>Embryophyta</taxon>
        <taxon>Marchantiophyta</taxon>
        <taxon>Marchantiopsida</taxon>
        <taxon>Marchantiidae</taxon>
        <taxon>Marchantiales</taxon>
        <taxon>Ricciaceae</taxon>
        <taxon>Riccia</taxon>
    </lineage>
</organism>
<reference evidence="5 6" key="1">
    <citation type="submission" date="2024-09" db="EMBL/GenBank/DDBJ databases">
        <title>Chromosome-scale assembly of Riccia fluitans.</title>
        <authorList>
            <person name="Paukszto L."/>
            <person name="Sawicki J."/>
            <person name="Karawczyk K."/>
            <person name="Piernik-Szablinska J."/>
            <person name="Szczecinska M."/>
            <person name="Mazdziarz M."/>
        </authorList>
    </citation>
    <scope>NUCLEOTIDE SEQUENCE [LARGE SCALE GENOMIC DNA]</scope>
    <source>
        <strain evidence="5">Rf_01</strain>
        <tissue evidence="5">Aerial parts of the thallus</tissue>
    </source>
</reference>
<feature type="domain" description="Fe2OG dioxygenase" evidence="4">
    <location>
        <begin position="193"/>
        <end position="295"/>
    </location>
</feature>
<protein>
    <recommendedName>
        <fullName evidence="4">Fe2OG dioxygenase domain-containing protein</fullName>
    </recommendedName>
</protein>
<dbReference type="PRINTS" id="PR00682">
    <property type="entry name" value="IPNSYNTHASE"/>
</dbReference>
<accession>A0ABD1YJ98</accession>
<dbReference type="Proteomes" id="UP001605036">
    <property type="component" value="Unassembled WGS sequence"/>
</dbReference>
<keyword evidence="3" id="KW-0560">Oxidoreductase</keyword>
<dbReference type="Pfam" id="PF03171">
    <property type="entry name" value="2OG-FeII_Oxy"/>
    <property type="match status" value="1"/>
</dbReference>